<reference evidence="3 4" key="1">
    <citation type="submission" date="2017-11" db="EMBL/GenBank/DDBJ databases">
        <title>Draft genome sequence of Rhizobiales bacterium SY3-13.</title>
        <authorList>
            <person name="Sun C."/>
        </authorList>
    </citation>
    <scope>NUCLEOTIDE SEQUENCE [LARGE SCALE GENOMIC DNA]</scope>
    <source>
        <strain evidence="3 4">SY3-13</strain>
    </source>
</reference>
<dbReference type="NCBIfam" id="TIGR03467">
    <property type="entry name" value="HpnE"/>
    <property type="match status" value="1"/>
</dbReference>
<sequence length="425" mass="45462">MTAARAHVVGAGLAGLAAALSLSAAGRQVTIHETASRAGGRCRSYHDPFLDRVIDNGNHLMMSANAHVFAYLDEIGARDRVEVTRPARYPFVDVATGERWTLRPNAGRLPWWILKRSRSVKGARLGDWLDGRNLLAAGPEATVADCLKTDTVLWRRFWEPLTVAALNIAPDEGAAALLAEVYRRTFARGEKHARPVFVRNNLAEALVEPALAELTRRGVEIRYRTRVRGMEADGNRVVGLSAGDDRLEIGAKDAVVLAVPSWAASDLLPGQAVPAGARMILNLHFRLDAPPDPGIPPITGLTGSLAQWLFIKGDIASVTVSAADAFADTPAEEIARRIWPEVAVALGRSGAAEPPGRVVKEKRATFAETPANERLRPGPRTRYDNLVLAGDWTATGLPATIEGAIQSGRAAADVLTAGHAPGNLA</sequence>
<dbReference type="PANTHER" id="PTHR42923">
    <property type="entry name" value="PROTOPORPHYRINOGEN OXIDASE"/>
    <property type="match status" value="1"/>
</dbReference>
<dbReference type="EMBL" id="PHIG01000004">
    <property type="protein sequence ID" value="PJK31562.1"/>
    <property type="molecule type" value="Genomic_DNA"/>
</dbReference>
<dbReference type="PANTHER" id="PTHR42923:SF47">
    <property type="entry name" value="BLR3003 PROTEIN"/>
    <property type="match status" value="1"/>
</dbReference>
<dbReference type="Proteomes" id="UP000229498">
    <property type="component" value="Unassembled WGS sequence"/>
</dbReference>
<dbReference type="SUPFAM" id="SSF51905">
    <property type="entry name" value="FAD/NAD(P)-binding domain"/>
    <property type="match status" value="1"/>
</dbReference>
<gene>
    <name evidence="3" type="ORF">CVT23_00445</name>
</gene>
<evidence type="ECO:0000259" key="2">
    <source>
        <dbReference type="Pfam" id="PF01593"/>
    </source>
</evidence>
<proteinExistence type="predicted"/>
<dbReference type="Pfam" id="PF01593">
    <property type="entry name" value="Amino_oxidase"/>
    <property type="match status" value="1"/>
</dbReference>
<feature type="domain" description="Amine oxidase" evidence="2">
    <location>
        <begin position="13"/>
        <end position="415"/>
    </location>
</feature>
<evidence type="ECO:0000313" key="3">
    <source>
        <dbReference type="EMBL" id="PJK31562.1"/>
    </source>
</evidence>
<name>A0A2M9G771_9PROT</name>
<dbReference type="GO" id="GO:0016491">
    <property type="term" value="F:oxidoreductase activity"/>
    <property type="evidence" value="ECO:0007669"/>
    <property type="project" value="InterPro"/>
</dbReference>
<protein>
    <recommendedName>
        <fullName evidence="2">Amine oxidase domain-containing protein</fullName>
    </recommendedName>
</protein>
<feature type="chain" id="PRO_5014792974" description="Amine oxidase domain-containing protein" evidence="1">
    <location>
        <begin position="25"/>
        <end position="425"/>
    </location>
</feature>
<dbReference type="RefSeq" id="WP_109794388.1">
    <property type="nucleotide sequence ID" value="NZ_PHIG01000004.1"/>
</dbReference>
<dbReference type="AlphaFoldDB" id="A0A2M9G771"/>
<dbReference type="InterPro" id="IPR017830">
    <property type="entry name" value="SQase_HpnE"/>
</dbReference>
<dbReference type="InterPro" id="IPR036188">
    <property type="entry name" value="FAD/NAD-bd_sf"/>
</dbReference>
<accession>A0A2M9G771</accession>
<evidence type="ECO:0000313" key="4">
    <source>
        <dbReference type="Proteomes" id="UP000229498"/>
    </source>
</evidence>
<dbReference type="InterPro" id="IPR050464">
    <property type="entry name" value="Zeta_carotene_desat/Oxidored"/>
</dbReference>
<dbReference type="OrthoDB" id="7849608at2"/>
<evidence type="ECO:0000256" key="1">
    <source>
        <dbReference type="SAM" id="SignalP"/>
    </source>
</evidence>
<dbReference type="InterPro" id="IPR002937">
    <property type="entry name" value="Amino_oxidase"/>
</dbReference>
<comment type="caution">
    <text evidence="3">The sequence shown here is derived from an EMBL/GenBank/DDBJ whole genome shotgun (WGS) entry which is preliminary data.</text>
</comment>
<dbReference type="Gene3D" id="3.50.50.60">
    <property type="entry name" value="FAD/NAD(P)-binding domain"/>
    <property type="match status" value="2"/>
</dbReference>
<keyword evidence="4" id="KW-1185">Reference proteome</keyword>
<organism evidence="3 4">
    <name type="scientific">Minwuia thermotolerans</name>
    <dbReference type="NCBI Taxonomy" id="2056226"/>
    <lineage>
        <taxon>Bacteria</taxon>
        <taxon>Pseudomonadati</taxon>
        <taxon>Pseudomonadota</taxon>
        <taxon>Alphaproteobacteria</taxon>
        <taxon>Minwuiales</taxon>
        <taxon>Minwuiaceae</taxon>
        <taxon>Minwuia</taxon>
    </lineage>
</organism>
<feature type="signal peptide" evidence="1">
    <location>
        <begin position="1"/>
        <end position="24"/>
    </location>
</feature>
<keyword evidence="1" id="KW-0732">Signal</keyword>